<evidence type="ECO:0000313" key="2">
    <source>
        <dbReference type="Proteomes" id="UP000031563"/>
    </source>
</evidence>
<accession>A0A0F5IAV5</accession>
<evidence type="ECO:0000313" key="1">
    <source>
        <dbReference type="EMBL" id="KKB42734.1"/>
    </source>
</evidence>
<protein>
    <submittedName>
        <fullName evidence="1">Uncharacterized protein</fullName>
    </submittedName>
</protein>
<dbReference type="Proteomes" id="UP000031563">
    <property type="component" value="Unassembled WGS sequence"/>
</dbReference>
<keyword evidence="2" id="KW-1185">Reference proteome</keyword>
<comment type="caution">
    <text evidence="1">The sequence shown here is derived from an EMBL/GenBank/DDBJ whole genome shotgun (WGS) entry which is preliminary data.</text>
</comment>
<reference evidence="1" key="1">
    <citation type="submission" date="2015-02" db="EMBL/GenBank/DDBJ databases">
        <title>Genome Assembly of Bacillaceae bacterium MTCC 8252.</title>
        <authorList>
            <person name="Verma A."/>
            <person name="Khatri I."/>
            <person name="Mual P."/>
            <person name="Subramanian S."/>
            <person name="Krishnamurthi S."/>
        </authorList>
    </citation>
    <scope>NUCLEOTIDE SEQUENCE [LARGE SCALE GENOMIC DNA]</scope>
    <source>
        <strain evidence="1">MTCC 8252</strain>
    </source>
</reference>
<dbReference type="AlphaFoldDB" id="A0A0F5I0D4"/>
<name>A0A0F5I0D4_BACTR</name>
<gene>
    <name evidence="1" type="ORF">QY95_03755</name>
</gene>
<proteinExistence type="predicted"/>
<organism evidence="1 2">
    <name type="scientific">Bacillus thermotolerans</name>
    <name type="common">Quasibacillus thermotolerans</name>
    <dbReference type="NCBI Taxonomy" id="1221996"/>
    <lineage>
        <taxon>Bacteria</taxon>
        <taxon>Bacillati</taxon>
        <taxon>Bacillota</taxon>
        <taxon>Bacilli</taxon>
        <taxon>Bacillales</taxon>
        <taxon>Bacillaceae</taxon>
        <taxon>Bacillus</taxon>
    </lineage>
</organism>
<dbReference type="EMBL" id="JWIR02000008">
    <property type="protein sequence ID" value="KKB42734.1"/>
    <property type="molecule type" value="Genomic_DNA"/>
</dbReference>
<dbReference type="STRING" id="1221996.QY95_03755"/>
<sequence length="41" mass="4632">MINILVLKAAQVFSLDGFFAFEQGFSFILIKKGNRGSYTEM</sequence>
<accession>A0A0F5I0D4</accession>